<feature type="domain" description="NusB/RsmB/TIM44" evidence="7">
    <location>
        <begin position="5"/>
        <end position="126"/>
    </location>
</feature>
<comment type="function">
    <text evidence="6">Involved in transcription antitermination. Required for transcription of ribosomal RNA (rRNA) genes. Binds specifically to the boxA antiterminator sequence of the ribosomal RNA (rrn) operons.</text>
</comment>
<keyword evidence="9" id="KW-1185">Reference proteome</keyword>
<evidence type="ECO:0000256" key="2">
    <source>
        <dbReference type="ARBA" id="ARBA00022814"/>
    </source>
</evidence>
<dbReference type="RefSeq" id="WP_342581340.1">
    <property type="nucleotide sequence ID" value="NZ_JBHSNQ010000009.1"/>
</dbReference>
<evidence type="ECO:0000313" key="9">
    <source>
        <dbReference type="Proteomes" id="UP001595978"/>
    </source>
</evidence>
<dbReference type="SUPFAM" id="SSF48013">
    <property type="entry name" value="NusB-like"/>
    <property type="match status" value="1"/>
</dbReference>
<keyword evidence="2 6" id="KW-0889">Transcription antitermination</keyword>
<dbReference type="Gene3D" id="1.10.940.10">
    <property type="entry name" value="NusB-like"/>
    <property type="match status" value="1"/>
</dbReference>
<evidence type="ECO:0000256" key="3">
    <source>
        <dbReference type="ARBA" id="ARBA00022884"/>
    </source>
</evidence>
<comment type="similarity">
    <text evidence="1 6">Belongs to the NusB family.</text>
</comment>
<dbReference type="CDD" id="cd00619">
    <property type="entry name" value="Terminator_NusB"/>
    <property type="match status" value="1"/>
</dbReference>
<dbReference type="InterPro" id="IPR035926">
    <property type="entry name" value="NusB-like_sf"/>
</dbReference>
<dbReference type="PANTHER" id="PTHR11078:SF3">
    <property type="entry name" value="ANTITERMINATION NUSB DOMAIN-CONTAINING PROTEIN"/>
    <property type="match status" value="1"/>
</dbReference>
<evidence type="ECO:0000256" key="1">
    <source>
        <dbReference type="ARBA" id="ARBA00005952"/>
    </source>
</evidence>
<dbReference type="Pfam" id="PF01029">
    <property type="entry name" value="NusB"/>
    <property type="match status" value="1"/>
</dbReference>
<sequence length="129" mass="15213">MKRHEIREKALQVLFQLDNTDLTLEEAISHVFEENQELDPFFKKLVFGVHENLRELDEKLKEKLENWSLYRLPKIERTVLRMALFELLYMDETPPAVVLDEAIELAKTFGEEKSSKFVNGVLSKFVEQS</sequence>
<evidence type="ECO:0000256" key="6">
    <source>
        <dbReference type="HAMAP-Rule" id="MF_00073"/>
    </source>
</evidence>
<dbReference type="EMBL" id="JBHSNQ010000009">
    <property type="protein sequence ID" value="MFC5540278.1"/>
    <property type="molecule type" value="Genomic_DNA"/>
</dbReference>
<keyword evidence="5 6" id="KW-0804">Transcription</keyword>
<dbReference type="HAMAP" id="MF_00073">
    <property type="entry name" value="NusB"/>
    <property type="match status" value="1"/>
</dbReference>
<evidence type="ECO:0000256" key="5">
    <source>
        <dbReference type="ARBA" id="ARBA00023163"/>
    </source>
</evidence>
<dbReference type="PANTHER" id="PTHR11078">
    <property type="entry name" value="N UTILIZATION SUBSTANCE PROTEIN B-RELATED"/>
    <property type="match status" value="1"/>
</dbReference>
<accession>A0ABW0R8W7</accession>
<gene>
    <name evidence="6 8" type="primary">nusB</name>
    <name evidence="8" type="ORF">ACFPOH_00520</name>
</gene>
<protein>
    <recommendedName>
        <fullName evidence="6">Transcription antitermination protein NusB</fullName>
    </recommendedName>
    <alternativeName>
        <fullName evidence="6">Antitermination factor NusB</fullName>
    </alternativeName>
</protein>
<name>A0ABW0R8W7_9BACL</name>
<dbReference type="Proteomes" id="UP001595978">
    <property type="component" value="Unassembled WGS sequence"/>
</dbReference>
<evidence type="ECO:0000259" key="7">
    <source>
        <dbReference type="Pfam" id="PF01029"/>
    </source>
</evidence>
<keyword evidence="4 6" id="KW-0805">Transcription regulation</keyword>
<proteinExistence type="inferred from homology"/>
<comment type="caution">
    <text evidence="8">The sequence shown here is derived from an EMBL/GenBank/DDBJ whole genome shotgun (WGS) entry which is preliminary data.</text>
</comment>
<dbReference type="InterPro" id="IPR006027">
    <property type="entry name" value="NusB_RsmB_TIM44"/>
</dbReference>
<reference evidence="9" key="1">
    <citation type="journal article" date="2019" name="Int. J. Syst. Evol. Microbiol.">
        <title>The Global Catalogue of Microorganisms (GCM) 10K type strain sequencing project: providing services to taxonomists for standard genome sequencing and annotation.</title>
        <authorList>
            <consortium name="The Broad Institute Genomics Platform"/>
            <consortium name="The Broad Institute Genome Sequencing Center for Infectious Disease"/>
            <person name="Wu L."/>
            <person name="Ma J."/>
        </authorList>
    </citation>
    <scope>NUCLEOTIDE SEQUENCE [LARGE SCALE GENOMIC DNA]</scope>
    <source>
        <strain evidence="9">CCUG 56331</strain>
    </source>
</reference>
<evidence type="ECO:0000313" key="8">
    <source>
        <dbReference type="EMBL" id="MFC5540278.1"/>
    </source>
</evidence>
<dbReference type="InterPro" id="IPR011605">
    <property type="entry name" value="NusB_fam"/>
</dbReference>
<keyword evidence="3 6" id="KW-0694">RNA-binding</keyword>
<dbReference type="NCBIfam" id="TIGR01951">
    <property type="entry name" value="nusB"/>
    <property type="match status" value="1"/>
</dbReference>
<organism evidence="8 9">
    <name type="scientific">Ureibacillus suwonensis</name>
    <dbReference type="NCBI Taxonomy" id="313007"/>
    <lineage>
        <taxon>Bacteria</taxon>
        <taxon>Bacillati</taxon>
        <taxon>Bacillota</taxon>
        <taxon>Bacilli</taxon>
        <taxon>Bacillales</taxon>
        <taxon>Caryophanaceae</taxon>
        <taxon>Ureibacillus</taxon>
    </lineage>
</organism>
<evidence type="ECO:0000256" key="4">
    <source>
        <dbReference type="ARBA" id="ARBA00023015"/>
    </source>
</evidence>